<reference evidence="2" key="1">
    <citation type="journal article" date="2012" name="Mol. Plant Microbe Interact.">
        <title>A highly conserved effector in Fusarium oxysporum is required for full virulence on Arabidopsis.</title>
        <authorList>
            <person name="Thatcher L.F."/>
            <person name="Gardiner D.M."/>
            <person name="Kazan K."/>
            <person name="Manners J."/>
        </authorList>
    </citation>
    <scope>NUCLEOTIDE SEQUENCE [LARGE SCALE GENOMIC DNA]</scope>
    <source>
        <strain evidence="2">Fo5176</strain>
    </source>
</reference>
<organism evidence="1 2">
    <name type="scientific">Fusarium oxysporum (strain Fo5176)</name>
    <name type="common">Fusarium vascular wilt</name>
    <dbReference type="NCBI Taxonomy" id="660025"/>
    <lineage>
        <taxon>Eukaryota</taxon>
        <taxon>Fungi</taxon>
        <taxon>Dikarya</taxon>
        <taxon>Ascomycota</taxon>
        <taxon>Pezizomycotina</taxon>
        <taxon>Sordariomycetes</taxon>
        <taxon>Hypocreomycetidae</taxon>
        <taxon>Hypocreales</taxon>
        <taxon>Nectriaceae</taxon>
        <taxon>Fusarium</taxon>
        <taxon>Fusarium oxysporum species complex</taxon>
    </lineage>
</organism>
<accession>A0A0D2Y4E2</accession>
<evidence type="ECO:0000313" key="1">
    <source>
        <dbReference type="EnsemblFungi" id="FOXG_11145P0"/>
    </source>
</evidence>
<dbReference type="Proteomes" id="UP000002489">
    <property type="component" value="Unassembled WGS sequence"/>
</dbReference>
<reference evidence="1" key="2">
    <citation type="submission" date="2025-08" db="UniProtKB">
        <authorList>
            <consortium name="EnsemblFungi"/>
        </authorList>
    </citation>
    <scope>IDENTIFICATION</scope>
    <source>
        <strain evidence="1">4287 / CBS 123668 / FGSC 9935 / NRRL 34936</strain>
    </source>
</reference>
<dbReference type="AlphaFoldDB" id="A0A0D2Y4E2"/>
<name>A0A0D2Y4E2_FUSOF</name>
<sequence length="42" mass="4901">MAKAADYIDRLKKIDNLTTEDRVQVQKIEAEYLTMRCALVSR</sequence>
<proteinExistence type="predicted"/>
<dbReference type="EnsemblFungi" id="FOXG_11145T0">
    <property type="protein sequence ID" value="FOXG_11145P0"/>
    <property type="gene ID" value="FOXG_11145"/>
</dbReference>
<protein>
    <submittedName>
        <fullName evidence="1">Uncharacterized protein</fullName>
    </submittedName>
</protein>
<evidence type="ECO:0000313" key="2">
    <source>
        <dbReference type="Proteomes" id="UP000002489"/>
    </source>
</evidence>